<organism evidence="14 15">
    <name type="scientific">Desulfotalea psychrophila (strain LSv54 / DSM 12343)</name>
    <dbReference type="NCBI Taxonomy" id="177439"/>
    <lineage>
        <taxon>Bacteria</taxon>
        <taxon>Pseudomonadati</taxon>
        <taxon>Thermodesulfobacteriota</taxon>
        <taxon>Desulfobulbia</taxon>
        <taxon>Desulfobulbales</taxon>
        <taxon>Desulfocapsaceae</taxon>
        <taxon>Desulfotalea</taxon>
    </lineage>
</organism>
<comment type="subcellular location">
    <subcellularLocation>
        <location evidence="1">Cell outer membrane</location>
    </subcellularLocation>
</comment>
<dbReference type="AlphaFoldDB" id="Q6ANA1"/>
<comment type="similarity">
    <text evidence="2">Belongs to the TamA family.</text>
</comment>
<evidence type="ECO:0000256" key="8">
    <source>
        <dbReference type="ARBA" id="ARBA00033063"/>
    </source>
</evidence>
<dbReference type="Pfam" id="PF01103">
    <property type="entry name" value="Omp85"/>
    <property type="match status" value="1"/>
</dbReference>
<accession>Q6ANA1</accession>
<evidence type="ECO:0000256" key="5">
    <source>
        <dbReference type="ARBA" id="ARBA00022729"/>
    </source>
</evidence>
<keyword evidence="7" id="KW-0998">Cell outer membrane</keyword>
<evidence type="ECO:0000256" key="7">
    <source>
        <dbReference type="ARBA" id="ARBA00023237"/>
    </source>
</evidence>
<feature type="domain" description="Bacterial surface antigen (D15)" evidence="11">
    <location>
        <begin position="317"/>
        <end position="604"/>
    </location>
</feature>
<gene>
    <name evidence="14" type="ordered locus">DP1444</name>
</gene>
<feature type="domain" description="TamA POTRA" evidence="13">
    <location>
        <begin position="46"/>
        <end position="123"/>
    </location>
</feature>
<evidence type="ECO:0000256" key="4">
    <source>
        <dbReference type="ARBA" id="ARBA00022692"/>
    </source>
</evidence>
<dbReference type="Gene3D" id="3.10.20.310">
    <property type="entry name" value="membrane protein fhac"/>
    <property type="match status" value="3"/>
</dbReference>
<name>Q6ANA1_DESPS</name>
<protein>
    <recommendedName>
        <fullName evidence="3">Translocation and assembly module subunit TamA</fullName>
    </recommendedName>
    <alternativeName>
        <fullName evidence="8">Autotransporter assembly factor TamA</fullName>
    </alternativeName>
</protein>
<evidence type="ECO:0000256" key="6">
    <source>
        <dbReference type="ARBA" id="ARBA00023136"/>
    </source>
</evidence>
<dbReference type="EMBL" id="CR522870">
    <property type="protein sequence ID" value="CAG36173.1"/>
    <property type="molecule type" value="Genomic_DNA"/>
</dbReference>
<dbReference type="Gene3D" id="2.40.160.50">
    <property type="entry name" value="membrane protein fhac: a member of the omp85/tpsb transporter family"/>
    <property type="match status" value="1"/>
</dbReference>
<evidence type="ECO:0000313" key="15">
    <source>
        <dbReference type="Proteomes" id="UP000000602"/>
    </source>
</evidence>
<evidence type="ECO:0000256" key="1">
    <source>
        <dbReference type="ARBA" id="ARBA00004442"/>
    </source>
</evidence>
<dbReference type="InterPro" id="IPR039910">
    <property type="entry name" value="D15-like"/>
</dbReference>
<evidence type="ECO:0000259" key="12">
    <source>
        <dbReference type="Pfam" id="PF07244"/>
    </source>
</evidence>
<evidence type="ECO:0000256" key="9">
    <source>
        <dbReference type="ARBA" id="ARBA00093548"/>
    </source>
</evidence>
<evidence type="ECO:0000256" key="2">
    <source>
        <dbReference type="ARBA" id="ARBA00010248"/>
    </source>
</evidence>
<dbReference type="PANTHER" id="PTHR12815">
    <property type="entry name" value="SORTING AND ASSEMBLY MACHINERY SAMM50 PROTEIN FAMILY MEMBER"/>
    <property type="match status" value="1"/>
</dbReference>
<feature type="domain" description="POTRA" evidence="12">
    <location>
        <begin position="216"/>
        <end position="282"/>
    </location>
</feature>
<dbReference type="eggNOG" id="COG0729">
    <property type="taxonomic scope" value="Bacteria"/>
</dbReference>
<dbReference type="InterPro" id="IPR000184">
    <property type="entry name" value="Bac_surfAg_D15"/>
</dbReference>
<evidence type="ECO:0000259" key="13">
    <source>
        <dbReference type="Pfam" id="PF17243"/>
    </source>
</evidence>
<dbReference type="PANTHER" id="PTHR12815:SF47">
    <property type="entry name" value="TRANSLOCATION AND ASSEMBLY MODULE SUBUNIT TAMA"/>
    <property type="match status" value="1"/>
</dbReference>
<dbReference type="Pfam" id="PF17243">
    <property type="entry name" value="POTRA_TamA_1"/>
    <property type="match status" value="1"/>
</dbReference>
<keyword evidence="4 10" id="KW-0812">Transmembrane</keyword>
<dbReference type="KEGG" id="dps:DP1444"/>
<evidence type="ECO:0000256" key="10">
    <source>
        <dbReference type="SAM" id="Phobius"/>
    </source>
</evidence>
<dbReference type="STRING" id="177439.DP1444"/>
<dbReference type="InterPro" id="IPR010827">
    <property type="entry name" value="BamA/TamA_POTRA"/>
</dbReference>
<keyword evidence="6 10" id="KW-0472">Membrane</keyword>
<dbReference type="Pfam" id="PF07244">
    <property type="entry name" value="POTRA"/>
    <property type="match status" value="1"/>
</dbReference>
<evidence type="ECO:0000259" key="11">
    <source>
        <dbReference type="Pfam" id="PF01103"/>
    </source>
</evidence>
<keyword evidence="15" id="KW-1185">Reference proteome</keyword>
<dbReference type="Proteomes" id="UP000000602">
    <property type="component" value="Chromosome"/>
</dbReference>
<keyword evidence="10" id="KW-1133">Transmembrane helix</keyword>
<comment type="subunit">
    <text evidence="9">Interacts with TamB to form the translocation and assembly module (TAM).</text>
</comment>
<feature type="transmembrane region" description="Helical" evidence="10">
    <location>
        <begin position="12"/>
        <end position="35"/>
    </location>
</feature>
<sequence length="604" mass="68278">MRFLCCFRTFLPLIYHILSLYCRNIFITLFFVLLFQVNSFAALPLEVTVEGVEPELRENILATLRLYVYRDSERMQEKNILVLYKESDDDIRAALGPFGYYSPRIESDLKKVGDVWHATYSVDKGRPITVGKMHLEILGEGNEAPYFEKLLGERPFAPGDILFQPFYTKYKAKMLRIAFAEGYLEAKFIEHRLDIYKKRYKANVHLVLELGTRYRFGELHAEQEVITPELLRKYLRYKKGDPYRSVQLFEAQQYLYRSGYFKNVVVRGDTDQIVGEEVAVTIKAEPLDKFNKYVIGLGYASDTGIRATLGWYNRLLNKSGHRLRAALQIGERDSSLQASYEIPVFDPRYEKVATSAAYQDQKWDSTKSKILAAGPAYIYSSAKLKYSLGIEYRNEDYSIGSSRGRSALLVPTFSGSYLFARKDARQTNSQLKRGVLFSVNVRGASEALVSDASFLQVQLDTVAAVSPIDKWRIIGRLTLGATEVDSINDLPPSLRFYAGGDISVRGYGYRTIGSRNSAGDVIGGRYTTVASLELERSLSEYLAAAVFWDVGSATVEKEPDFYQGAGLGGRINLPFGQVRLDLGVPLTDVDGFTVRLHFSITGEF</sequence>
<reference evidence="15" key="1">
    <citation type="journal article" date="2004" name="Environ. Microbiol.">
        <title>The genome of Desulfotalea psychrophila, a sulfate-reducing bacterium from permanently cold Arctic sediments.</title>
        <authorList>
            <person name="Rabus R."/>
            <person name="Ruepp A."/>
            <person name="Frickey T."/>
            <person name="Rattei T."/>
            <person name="Fartmann B."/>
            <person name="Stark M."/>
            <person name="Bauer M."/>
            <person name="Zibat A."/>
            <person name="Lombardot T."/>
            <person name="Becker I."/>
            <person name="Amann J."/>
            <person name="Gellner K."/>
            <person name="Teeling H."/>
            <person name="Leuschner W.D."/>
            <person name="Gloeckner F.-O."/>
            <person name="Lupas A.N."/>
            <person name="Amann R."/>
            <person name="Klenk H.-P."/>
        </authorList>
    </citation>
    <scope>NUCLEOTIDE SEQUENCE [LARGE SCALE GENOMIC DNA]</scope>
    <source>
        <strain evidence="15">DSM 12343 / LSv54</strain>
    </source>
</reference>
<dbReference type="InterPro" id="IPR035243">
    <property type="entry name" value="TamA_POTRA_Dom_1"/>
</dbReference>
<evidence type="ECO:0000313" key="14">
    <source>
        <dbReference type="EMBL" id="CAG36173.1"/>
    </source>
</evidence>
<dbReference type="HOGENOM" id="CLU_018618_1_0_7"/>
<keyword evidence="5" id="KW-0732">Signal</keyword>
<proteinExistence type="inferred from homology"/>
<evidence type="ECO:0000256" key="3">
    <source>
        <dbReference type="ARBA" id="ARBA00015419"/>
    </source>
</evidence>
<dbReference type="GO" id="GO:0009279">
    <property type="term" value="C:cell outer membrane"/>
    <property type="evidence" value="ECO:0007669"/>
    <property type="project" value="UniProtKB-SubCell"/>
</dbReference>